<dbReference type="GO" id="GO:0042597">
    <property type="term" value="C:periplasmic space"/>
    <property type="evidence" value="ECO:0007669"/>
    <property type="project" value="UniProtKB-SubCell"/>
</dbReference>
<dbReference type="InterPro" id="IPR054364">
    <property type="entry name" value="Ca3427-like_PBP2"/>
</dbReference>
<dbReference type="Pfam" id="PF22384">
    <property type="entry name" value="PBP2_Ca3427_like"/>
    <property type="match status" value="1"/>
</dbReference>
<proteinExistence type="inferred from homology"/>
<dbReference type="AlphaFoldDB" id="A0A4Z0YL07"/>
<dbReference type="SUPFAM" id="SSF53850">
    <property type="entry name" value="Periplasmic binding protein-like II"/>
    <property type="match status" value="1"/>
</dbReference>
<evidence type="ECO:0000313" key="5">
    <source>
        <dbReference type="EMBL" id="TGJ79530.1"/>
    </source>
</evidence>
<gene>
    <name evidence="5" type="ORF">E0Z10_g9233</name>
</gene>
<evidence type="ECO:0000256" key="3">
    <source>
        <dbReference type="ARBA" id="ARBA00022729"/>
    </source>
</evidence>
<evidence type="ECO:0000313" key="6">
    <source>
        <dbReference type="Proteomes" id="UP000297716"/>
    </source>
</evidence>
<name>A0A4Z0YL07_9PEZI</name>
<reference evidence="5 6" key="1">
    <citation type="submission" date="2019-03" db="EMBL/GenBank/DDBJ databases">
        <title>Draft genome sequence of Xylaria hypoxylon DSM 108379, a ubiquitous saprotrophic-parasitic fungi on hardwood.</title>
        <authorList>
            <person name="Buettner E."/>
            <person name="Leonhardt S."/>
            <person name="Gebauer A.M."/>
            <person name="Liers C."/>
            <person name="Hofrichter M."/>
            <person name="Kellner H."/>
        </authorList>
    </citation>
    <scope>NUCLEOTIDE SEQUENCE [LARGE SCALE GENOMIC DNA]</scope>
    <source>
        <strain evidence="5 6">DSM 108379</strain>
    </source>
</reference>
<accession>A0A4Z0YL07</accession>
<comment type="caution">
    <text evidence="5">The sequence shown here is derived from an EMBL/GenBank/DDBJ whole genome shotgun (WGS) entry which is preliminary data.</text>
</comment>
<sequence>MADSQIRIGFVPEHFSTPIHFAQKYFGLDAKLIPFPSGTGHMITAIRAGEIDIGIGLTEAWVAGLGKEETPGDGGYRIVGWAISTGAKRSEITSVDSLKGSKIGISRLGSGSQVMGYVLADKEDWLSPSSPPYSDFVVLQNFLNLRNAVNDGTADFFMWEHFTSKRYYDSGEIRRIGEIYTPWSSWKIVASTALLGAGENGKAYPKLMDVFKKLDQGVQYFETHKDEAVEYISTKLDYSAEDAREWLTTVRFSSKTEGVDINVITKCINILQKAGVLKEGDGAKTEAVAEGMLVKGLAAQFPE</sequence>
<keyword evidence="6" id="KW-1185">Reference proteome</keyword>
<evidence type="ECO:0000256" key="2">
    <source>
        <dbReference type="ARBA" id="ARBA00010742"/>
    </source>
</evidence>
<feature type="domain" description="Ca3427-like PBP 2" evidence="4">
    <location>
        <begin position="81"/>
        <end position="179"/>
    </location>
</feature>
<comment type="subcellular location">
    <subcellularLocation>
        <location evidence="1">Periplasm</location>
    </subcellularLocation>
</comment>
<dbReference type="Gene3D" id="3.40.190.10">
    <property type="entry name" value="Periplasmic binding protein-like II"/>
    <property type="match status" value="2"/>
</dbReference>
<dbReference type="CDD" id="cd13637">
    <property type="entry name" value="PBP2_Ca3427_like"/>
    <property type="match status" value="1"/>
</dbReference>
<evidence type="ECO:0000259" key="4">
    <source>
        <dbReference type="Pfam" id="PF22384"/>
    </source>
</evidence>
<dbReference type="Proteomes" id="UP000297716">
    <property type="component" value="Unassembled WGS sequence"/>
</dbReference>
<dbReference type="PANTHER" id="PTHR30024">
    <property type="entry name" value="ALIPHATIC SULFONATES-BINDING PROTEIN-RELATED"/>
    <property type="match status" value="1"/>
</dbReference>
<protein>
    <recommendedName>
        <fullName evidence="4">Ca3427-like PBP 2 domain-containing protein</fullName>
    </recommendedName>
</protein>
<dbReference type="EMBL" id="SKBN01000280">
    <property type="protein sequence ID" value="TGJ79530.1"/>
    <property type="molecule type" value="Genomic_DNA"/>
</dbReference>
<dbReference type="PANTHER" id="PTHR30024:SF47">
    <property type="entry name" value="TAURINE-BINDING PERIPLASMIC PROTEIN"/>
    <property type="match status" value="1"/>
</dbReference>
<keyword evidence="3" id="KW-0732">Signal</keyword>
<dbReference type="OrthoDB" id="1363at2759"/>
<organism evidence="5 6">
    <name type="scientific">Xylaria hypoxylon</name>
    <dbReference type="NCBI Taxonomy" id="37992"/>
    <lineage>
        <taxon>Eukaryota</taxon>
        <taxon>Fungi</taxon>
        <taxon>Dikarya</taxon>
        <taxon>Ascomycota</taxon>
        <taxon>Pezizomycotina</taxon>
        <taxon>Sordariomycetes</taxon>
        <taxon>Xylariomycetidae</taxon>
        <taxon>Xylariales</taxon>
        <taxon>Xylariaceae</taxon>
        <taxon>Xylaria</taxon>
    </lineage>
</organism>
<evidence type="ECO:0000256" key="1">
    <source>
        <dbReference type="ARBA" id="ARBA00004418"/>
    </source>
</evidence>
<dbReference type="STRING" id="37992.A0A4Z0YL07"/>
<comment type="similarity">
    <text evidence="2">Belongs to the bacterial solute-binding protein SsuA/TauA family.</text>
</comment>